<dbReference type="SUPFAM" id="SSF81593">
    <property type="entry name" value="Nucleotidyltransferase substrate binding subunit/domain"/>
    <property type="match status" value="1"/>
</dbReference>
<comment type="caution">
    <text evidence="2">The sequence shown here is derived from an EMBL/GenBank/DDBJ whole genome shotgun (WGS) entry which is preliminary data.</text>
</comment>
<evidence type="ECO:0000313" key="3">
    <source>
        <dbReference type="Proteomes" id="UP000070184"/>
    </source>
</evidence>
<feature type="domain" description="HEPN" evidence="1">
    <location>
        <begin position="8"/>
        <end position="116"/>
    </location>
</feature>
<evidence type="ECO:0000259" key="1">
    <source>
        <dbReference type="Pfam" id="PF05168"/>
    </source>
</evidence>
<protein>
    <recommendedName>
        <fullName evidence="1">HEPN domain-containing protein</fullName>
    </recommendedName>
</protein>
<dbReference type="Pfam" id="PF05168">
    <property type="entry name" value="HEPN"/>
    <property type="match status" value="1"/>
</dbReference>
<name>A0A133U5E7_9EURY</name>
<proteinExistence type="predicted"/>
<dbReference type="AlphaFoldDB" id="A0A133U5E7"/>
<dbReference type="EMBL" id="LHXK01000038">
    <property type="protein sequence ID" value="KXA89398.1"/>
    <property type="molecule type" value="Genomic_DNA"/>
</dbReference>
<dbReference type="Gene3D" id="1.20.120.330">
    <property type="entry name" value="Nucleotidyltransferases domain 2"/>
    <property type="match status" value="1"/>
</dbReference>
<evidence type="ECO:0000313" key="2">
    <source>
        <dbReference type="EMBL" id="KXA89398.1"/>
    </source>
</evidence>
<dbReference type="Proteomes" id="UP000070184">
    <property type="component" value="Unassembled WGS sequence"/>
</dbReference>
<organism evidence="2 3">
    <name type="scientific">candidate division MSBL1 archaeon SCGC-AAA259B11</name>
    <dbReference type="NCBI Taxonomy" id="1698260"/>
    <lineage>
        <taxon>Archaea</taxon>
        <taxon>Methanobacteriati</taxon>
        <taxon>Methanobacteriota</taxon>
        <taxon>candidate division MSBL1</taxon>
    </lineage>
</organism>
<sequence>MENSKKIQKYMNSAREWLRAAEKVVEAEPNPAAFNALHAIELAAKACLMDETGEEFTTHQIGGSFGKHFREEIGERKAKRLNRLMMEYSRLRYPNAKSINSEESKKILKFAKEFVKDTVPTLLQ</sequence>
<reference evidence="2 3" key="1">
    <citation type="journal article" date="2016" name="Sci. Rep.">
        <title>Metabolic traits of an uncultured archaeal lineage -MSBL1- from brine pools of the Red Sea.</title>
        <authorList>
            <person name="Mwirichia R."/>
            <person name="Alam I."/>
            <person name="Rashid M."/>
            <person name="Vinu M."/>
            <person name="Ba-Alawi W."/>
            <person name="Anthony Kamau A."/>
            <person name="Kamanda Ngugi D."/>
            <person name="Goker M."/>
            <person name="Klenk H.P."/>
            <person name="Bajic V."/>
            <person name="Stingl U."/>
        </authorList>
    </citation>
    <scope>NUCLEOTIDE SEQUENCE [LARGE SCALE GENOMIC DNA]</scope>
    <source>
        <strain evidence="2">SCGC-AAA259B11</strain>
    </source>
</reference>
<accession>A0A133U5E7</accession>
<dbReference type="InterPro" id="IPR007842">
    <property type="entry name" value="HEPN_dom"/>
</dbReference>
<gene>
    <name evidence="2" type="ORF">AKJ61_02965</name>
</gene>
<keyword evidence="3" id="KW-1185">Reference proteome</keyword>